<dbReference type="Gene3D" id="3.30.60.90">
    <property type="match status" value="1"/>
</dbReference>
<evidence type="ECO:0000256" key="7">
    <source>
        <dbReference type="ARBA" id="ARBA00022833"/>
    </source>
</evidence>
<keyword evidence="5" id="KW-0479">Metal-binding</keyword>
<dbReference type="AlphaFoldDB" id="A0AAD9JTQ8"/>
<dbReference type="PANTHER" id="PTHR12268:SF13">
    <property type="entry name" value="E3 UBIQUITIN-PROTEIN LIGASE KCMF1"/>
    <property type="match status" value="1"/>
</dbReference>
<evidence type="ECO:0000256" key="3">
    <source>
        <dbReference type="ARBA" id="ARBA00012483"/>
    </source>
</evidence>
<evidence type="ECO:0000256" key="1">
    <source>
        <dbReference type="ARBA" id="ARBA00000900"/>
    </source>
</evidence>
<dbReference type="GO" id="GO:0099536">
    <property type="term" value="P:synaptic signaling"/>
    <property type="evidence" value="ECO:0007669"/>
    <property type="project" value="TreeGrafter"/>
</dbReference>
<evidence type="ECO:0000256" key="10">
    <source>
        <dbReference type="SAM" id="MobiDB-lite"/>
    </source>
</evidence>
<dbReference type="PANTHER" id="PTHR12268">
    <property type="entry name" value="E3 UBIQUITIN-PROTEIN LIGASE KCMF1"/>
    <property type="match status" value="1"/>
</dbReference>
<dbReference type="PROSITE" id="PS50135">
    <property type="entry name" value="ZF_ZZ_2"/>
    <property type="match status" value="1"/>
</dbReference>
<comment type="catalytic activity">
    <reaction evidence="1">
        <text>S-ubiquitinyl-[E2 ubiquitin-conjugating enzyme]-L-cysteine + [acceptor protein]-L-lysine = [E2 ubiquitin-conjugating enzyme]-L-cysteine + N(6)-ubiquitinyl-[acceptor protein]-L-lysine.</text>
        <dbReference type="EC" id="2.3.2.27"/>
    </reaction>
</comment>
<dbReference type="Proteomes" id="UP001208570">
    <property type="component" value="Unassembled WGS sequence"/>
</dbReference>
<evidence type="ECO:0000256" key="4">
    <source>
        <dbReference type="ARBA" id="ARBA00022679"/>
    </source>
</evidence>
<dbReference type="SMART" id="SM00291">
    <property type="entry name" value="ZnF_ZZ"/>
    <property type="match status" value="1"/>
</dbReference>
<reference evidence="12" key="1">
    <citation type="journal article" date="2023" name="Mol. Biol. Evol.">
        <title>Third-Generation Sequencing Reveals the Adaptive Role of the Epigenome in Three Deep-Sea Polychaetes.</title>
        <authorList>
            <person name="Perez M."/>
            <person name="Aroh O."/>
            <person name="Sun Y."/>
            <person name="Lan Y."/>
            <person name="Juniper S.K."/>
            <person name="Young C.R."/>
            <person name="Angers B."/>
            <person name="Qian P.Y."/>
        </authorList>
    </citation>
    <scope>NUCLEOTIDE SEQUENCE</scope>
    <source>
        <strain evidence="12">P08H-3</strain>
    </source>
</reference>
<sequence length="420" mass="46163">MSRHEGVSCDSCLKANFRGRRYKCLVCYDYDLCATCYESGATTGRHTTDHPMQCILTRTDFDLYYGGEALSPDQPQSFTCPYCSKMGMTEILLLEHVTTEHTDAAAEVVCPICAALPSGEPNYVTDDFTAHLTLEHRAPREEPVGGIPHVRRIPHPGRGVSGPRTRRTNMHFQSAGTTLSGLTSSNRDTMDPIAELLSQLSSVRSRAAAAQSVSSQLQQLEMQLQSTRQQLERLPRRQVDSSRSAANGIQAPVLDFAAALASCSNNNPTSSTNSNSGSQFLLAKYNDTDLSEVERQALEVERADRSAFMQELLLSSLAEHLRLDSDDASHILFGDARDVEVHDLEVLPKRESHGRRHEEINDTMTRGLNTSGSDAVIVLSPQLPGCDNHGNKGKLNKEATQEFGRPSDHGSTNQTHQNSH</sequence>
<evidence type="ECO:0000256" key="6">
    <source>
        <dbReference type="ARBA" id="ARBA00022771"/>
    </source>
</evidence>
<organism evidence="12 13">
    <name type="scientific">Paralvinella palmiformis</name>
    <dbReference type="NCBI Taxonomy" id="53620"/>
    <lineage>
        <taxon>Eukaryota</taxon>
        <taxon>Metazoa</taxon>
        <taxon>Spiralia</taxon>
        <taxon>Lophotrochozoa</taxon>
        <taxon>Annelida</taxon>
        <taxon>Polychaeta</taxon>
        <taxon>Sedentaria</taxon>
        <taxon>Canalipalpata</taxon>
        <taxon>Terebellida</taxon>
        <taxon>Terebelliformia</taxon>
        <taxon>Alvinellidae</taxon>
        <taxon>Paralvinella</taxon>
    </lineage>
</organism>
<dbReference type="InterPro" id="IPR000433">
    <property type="entry name" value="Znf_ZZ"/>
</dbReference>
<dbReference type="EC" id="2.3.2.27" evidence="3"/>
<feature type="compositionally biased region" description="Polar residues" evidence="10">
    <location>
        <begin position="409"/>
        <end position="420"/>
    </location>
</feature>
<dbReference type="SUPFAM" id="SSF57850">
    <property type="entry name" value="RING/U-box"/>
    <property type="match status" value="1"/>
</dbReference>
<evidence type="ECO:0000256" key="5">
    <source>
        <dbReference type="ARBA" id="ARBA00022723"/>
    </source>
</evidence>
<proteinExistence type="inferred from homology"/>
<dbReference type="InterPro" id="IPR043145">
    <property type="entry name" value="Znf_ZZ_sf"/>
</dbReference>
<gene>
    <name evidence="12" type="ORF">LSH36_171g01044</name>
</gene>
<keyword evidence="9" id="KW-0175">Coiled coil</keyword>
<feature type="region of interest" description="Disordered" evidence="10">
    <location>
        <begin position="383"/>
        <end position="420"/>
    </location>
</feature>
<dbReference type="GO" id="GO:0061630">
    <property type="term" value="F:ubiquitin protein ligase activity"/>
    <property type="evidence" value="ECO:0007669"/>
    <property type="project" value="UniProtKB-EC"/>
</dbReference>
<feature type="domain" description="ZZ-type" evidence="11">
    <location>
        <begin position="4"/>
        <end position="60"/>
    </location>
</feature>
<evidence type="ECO:0000256" key="9">
    <source>
        <dbReference type="SAM" id="Coils"/>
    </source>
</evidence>
<dbReference type="GO" id="GO:0045202">
    <property type="term" value="C:synapse"/>
    <property type="evidence" value="ECO:0007669"/>
    <property type="project" value="GOC"/>
</dbReference>
<feature type="compositionally biased region" description="Basic and acidic residues" evidence="10">
    <location>
        <begin position="395"/>
        <end position="408"/>
    </location>
</feature>
<keyword evidence="7" id="KW-0862">Zinc</keyword>
<evidence type="ECO:0000256" key="8">
    <source>
        <dbReference type="PROSITE-ProRule" id="PRU00228"/>
    </source>
</evidence>
<dbReference type="PROSITE" id="PS01357">
    <property type="entry name" value="ZF_ZZ_1"/>
    <property type="match status" value="1"/>
</dbReference>
<dbReference type="CDD" id="cd02338">
    <property type="entry name" value="ZZ_PCMF_like"/>
    <property type="match status" value="1"/>
</dbReference>
<evidence type="ECO:0000259" key="11">
    <source>
        <dbReference type="PROSITE" id="PS50135"/>
    </source>
</evidence>
<dbReference type="Pfam" id="PF05605">
    <property type="entry name" value="zf-Di19"/>
    <property type="match status" value="1"/>
</dbReference>
<evidence type="ECO:0000313" key="12">
    <source>
        <dbReference type="EMBL" id="KAK2158383.1"/>
    </source>
</evidence>
<evidence type="ECO:0000256" key="2">
    <source>
        <dbReference type="ARBA" id="ARBA00010938"/>
    </source>
</evidence>
<feature type="region of interest" description="Disordered" evidence="10">
    <location>
        <begin position="142"/>
        <end position="168"/>
    </location>
</feature>
<keyword evidence="13" id="KW-1185">Reference proteome</keyword>
<dbReference type="EMBL" id="JAODUP010000171">
    <property type="protein sequence ID" value="KAK2158383.1"/>
    <property type="molecule type" value="Genomic_DNA"/>
</dbReference>
<protein>
    <recommendedName>
        <fullName evidence="3">RING-type E3 ubiquitin transferase</fullName>
        <ecNumber evidence="3">2.3.2.27</ecNumber>
    </recommendedName>
</protein>
<comment type="similarity">
    <text evidence="2">Belongs to the KCMF1 family.</text>
</comment>
<feature type="coiled-coil region" evidence="9">
    <location>
        <begin position="210"/>
        <end position="237"/>
    </location>
</feature>
<dbReference type="Pfam" id="PF00569">
    <property type="entry name" value="ZZ"/>
    <property type="match status" value="1"/>
</dbReference>
<keyword evidence="4" id="KW-0808">Transferase</keyword>
<dbReference type="GO" id="GO:0005886">
    <property type="term" value="C:plasma membrane"/>
    <property type="evidence" value="ECO:0007669"/>
    <property type="project" value="TreeGrafter"/>
</dbReference>
<name>A0AAD9JTQ8_9ANNE</name>
<accession>A0AAD9JTQ8</accession>
<comment type="caution">
    <text evidence="12">The sequence shown here is derived from an EMBL/GenBank/DDBJ whole genome shotgun (WGS) entry which is preliminary data.</text>
</comment>
<dbReference type="InterPro" id="IPR050774">
    <property type="entry name" value="KCMF1/Dystrophin"/>
</dbReference>
<dbReference type="InterPro" id="IPR008598">
    <property type="entry name" value="Di19_Zn-bd"/>
</dbReference>
<keyword evidence="6 8" id="KW-0863">Zinc-finger</keyword>
<evidence type="ECO:0000313" key="13">
    <source>
        <dbReference type="Proteomes" id="UP001208570"/>
    </source>
</evidence>
<dbReference type="GO" id="GO:0008270">
    <property type="term" value="F:zinc ion binding"/>
    <property type="evidence" value="ECO:0007669"/>
    <property type="project" value="UniProtKB-KW"/>
</dbReference>